<proteinExistence type="predicted"/>
<keyword evidence="2" id="KW-1133">Transmembrane helix</keyword>
<protein>
    <submittedName>
        <fullName evidence="3">Uncharacterized protein</fullName>
    </submittedName>
</protein>
<keyword evidence="2" id="KW-0812">Transmembrane</keyword>
<organism evidence="3 4">
    <name type="scientific">Priestia aryabhattai</name>
    <name type="common">Bacillus aryabhattai</name>
    <dbReference type="NCBI Taxonomy" id="412384"/>
    <lineage>
        <taxon>Bacteria</taxon>
        <taxon>Bacillati</taxon>
        <taxon>Bacillota</taxon>
        <taxon>Bacilli</taxon>
        <taxon>Bacillales</taxon>
        <taxon>Bacillaceae</taxon>
        <taxon>Priestia</taxon>
    </lineage>
</organism>
<reference evidence="3 4" key="1">
    <citation type="submission" date="2023-02" db="EMBL/GenBank/DDBJ databases">
        <title>Complete genome sequence of Priestia aryabhattai G5MAi6, a methanol-tolerant strain isolated from tap water in Hong Kong.</title>
        <authorList>
            <person name="Leung K.M."/>
            <person name="Lai G.K.K."/>
            <person name="Griffin S.D.J."/>
        </authorList>
    </citation>
    <scope>NUCLEOTIDE SEQUENCE [LARGE SCALE GENOMIC DNA]</scope>
    <source>
        <strain evidence="3 4">G5MAi6</strain>
    </source>
</reference>
<feature type="transmembrane region" description="Helical" evidence="2">
    <location>
        <begin position="106"/>
        <end position="129"/>
    </location>
</feature>
<name>A0ABD7X267_PRIAR</name>
<dbReference type="Proteomes" id="UP001220217">
    <property type="component" value="Chromosome"/>
</dbReference>
<dbReference type="EMBL" id="CP118718">
    <property type="protein sequence ID" value="WEA46794.1"/>
    <property type="molecule type" value="Genomic_DNA"/>
</dbReference>
<evidence type="ECO:0000313" key="4">
    <source>
        <dbReference type="Proteomes" id="UP001220217"/>
    </source>
</evidence>
<keyword evidence="1" id="KW-0175">Coiled coil</keyword>
<keyword evidence="2" id="KW-0472">Membrane</keyword>
<sequence length="355" mass="42135">MQRSKNNLAEENRQKIVGQLEEAMNRLKRLQQEEKTIKDINQKIAEERDKLVGANWEKEKKKQQPTLFSRLVINKEGRINPVTIPAAIGFIITKSLHTGYNLFENLFVWLGMSFIFGFAICYPILYLILGMPISKNLKKQEQKRYYQEVEVPVNHLKAQYPILFNKSRDSREQIAADFRKILPYDLSVYQLDKCLESMYRSFFKYKVTSLEKAHEDWKHGQLIAAGYSPYTFEPYDNSSDEYESNKYTLVKENTQENTYNSFTNNDSFSKHRTDNDEEIVDPYSADGRRKKWEEEQARQQKEFAEIVATNARKFGEDRDKVNFYDDLAGRSSYERQLEDRQWDYHKDKDKIRDPI</sequence>
<gene>
    <name evidence="3" type="ORF">PWO00_12780</name>
</gene>
<feature type="coiled-coil region" evidence="1">
    <location>
        <begin position="6"/>
        <end position="50"/>
    </location>
</feature>
<dbReference type="RefSeq" id="WP_275037489.1">
    <property type="nucleotide sequence ID" value="NZ_CP118718.1"/>
</dbReference>
<evidence type="ECO:0000256" key="2">
    <source>
        <dbReference type="SAM" id="Phobius"/>
    </source>
</evidence>
<accession>A0ABD7X267</accession>
<evidence type="ECO:0000313" key="3">
    <source>
        <dbReference type="EMBL" id="WEA46794.1"/>
    </source>
</evidence>
<dbReference type="AlphaFoldDB" id="A0ABD7X267"/>
<evidence type="ECO:0000256" key="1">
    <source>
        <dbReference type="SAM" id="Coils"/>
    </source>
</evidence>